<dbReference type="AlphaFoldDB" id="A0A9N9VTA2"/>
<organism evidence="2 3">
    <name type="scientific">Clonostachys rhizophaga</name>
    <dbReference type="NCBI Taxonomy" id="160324"/>
    <lineage>
        <taxon>Eukaryota</taxon>
        <taxon>Fungi</taxon>
        <taxon>Dikarya</taxon>
        <taxon>Ascomycota</taxon>
        <taxon>Pezizomycotina</taxon>
        <taxon>Sordariomycetes</taxon>
        <taxon>Hypocreomycetidae</taxon>
        <taxon>Hypocreales</taxon>
        <taxon>Bionectriaceae</taxon>
        <taxon>Clonostachys</taxon>
    </lineage>
</organism>
<comment type="caution">
    <text evidence="2">The sequence shown here is derived from an EMBL/GenBank/DDBJ whole genome shotgun (WGS) entry which is preliminary data.</text>
</comment>
<feature type="transmembrane region" description="Helical" evidence="1">
    <location>
        <begin position="20"/>
        <end position="39"/>
    </location>
</feature>
<reference evidence="2" key="1">
    <citation type="submission" date="2021-10" db="EMBL/GenBank/DDBJ databases">
        <authorList>
            <person name="Piombo E."/>
        </authorList>
    </citation>
    <scope>NUCLEOTIDE SEQUENCE</scope>
</reference>
<accession>A0A9N9VTA2</accession>
<dbReference type="EMBL" id="CABFNQ020000750">
    <property type="protein sequence ID" value="CAH0034604.1"/>
    <property type="molecule type" value="Genomic_DNA"/>
</dbReference>
<keyword evidence="1" id="KW-0812">Transmembrane</keyword>
<evidence type="ECO:0000313" key="3">
    <source>
        <dbReference type="Proteomes" id="UP000696573"/>
    </source>
</evidence>
<keyword evidence="1" id="KW-0472">Membrane</keyword>
<evidence type="ECO:0000313" key="2">
    <source>
        <dbReference type="EMBL" id="CAH0034604.1"/>
    </source>
</evidence>
<protein>
    <submittedName>
        <fullName evidence="2">Uncharacterized protein</fullName>
    </submittedName>
</protein>
<keyword evidence="1" id="KW-1133">Transmembrane helix</keyword>
<feature type="transmembrane region" description="Helical" evidence="1">
    <location>
        <begin position="46"/>
        <end position="65"/>
    </location>
</feature>
<keyword evidence="3" id="KW-1185">Reference proteome</keyword>
<gene>
    <name evidence="2" type="ORF">CRHIZ90672A_00009349</name>
</gene>
<dbReference type="Proteomes" id="UP000696573">
    <property type="component" value="Unassembled WGS sequence"/>
</dbReference>
<name>A0A9N9VTA2_9HYPO</name>
<sequence length="80" mass="8607">MCLPSERAEALQAMTLDENVAMLSTLGLFGFIFSSFSAIGRAYLTFYCNVAVALAAVAILLFAHFPPSGSRLEVKDDGEE</sequence>
<proteinExistence type="predicted"/>
<evidence type="ECO:0000256" key="1">
    <source>
        <dbReference type="SAM" id="Phobius"/>
    </source>
</evidence>